<dbReference type="InterPro" id="IPR007421">
    <property type="entry name" value="Schlafen_AlbA_2_dom"/>
</dbReference>
<feature type="domain" description="Schlafen AlbA-2" evidence="1">
    <location>
        <begin position="10"/>
        <end position="109"/>
    </location>
</feature>
<organism evidence="2 3">
    <name type="scientific">Candidatus Thiodictyon syntrophicum</name>
    <dbReference type="NCBI Taxonomy" id="1166950"/>
    <lineage>
        <taxon>Bacteria</taxon>
        <taxon>Pseudomonadati</taxon>
        <taxon>Pseudomonadota</taxon>
        <taxon>Gammaproteobacteria</taxon>
        <taxon>Chromatiales</taxon>
        <taxon>Chromatiaceae</taxon>
        <taxon>Thiodictyon</taxon>
    </lineage>
</organism>
<dbReference type="Pfam" id="PF06224">
    <property type="entry name" value="AlkZ-like"/>
    <property type="match status" value="1"/>
</dbReference>
<dbReference type="Gene3D" id="3.30.950.30">
    <property type="entry name" value="Schlafen, AAA domain"/>
    <property type="match status" value="1"/>
</dbReference>
<dbReference type="PANTHER" id="PTHR30595:SF6">
    <property type="entry name" value="SCHLAFEN ALBA-2 DOMAIN-CONTAINING PROTEIN"/>
    <property type="match status" value="1"/>
</dbReference>
<dbReference type="Gene3D" id="1.10.10.10">
    <property type="entry name" value="Winged helix-like DNA-binding domain superfamily/Winged helix DNA-binding domain"/>
    <property type="match status" value="1"/>
</dbReference>
<dbReference type="OrthoDB" id="9807853at2"/>
<dbReference type="SUPFAM" id="SSF46785">
    <property type="entry name" value="Winged helix' DNA-binding domain"/>
    <property type="match status" value="1"/>
</dbReference>
<name>A0A2K8UAQ2_9GAMM</name>
<dbReference type="InterPro" id="IPR036388">
    <property type="entry name" value="WH-like_DNA-bd_sf"/>
</dbReference>
<evidence type="ECO:0000313" key="2">
    <source>
        <dbReference type="EMBL" id="AUB82635.1"/>
    </source>
</evidence>
<gene>
    <name evidence="2" type="ORF">THSYN_17925</name>
</gene>
<dbReference type="Pfam" id="PF04326">
    <property type="entry name" value="SLFN_AlbA_2"/>
    <property type="match status" value="1"/>
</dbReference>
<dbReference type="InterPro" id="IPR038461">
    <property type="entry name" value="Schlafen_AlbA_2_dom_sf"/>
</dbReference>
<dbReference type="Pfam" id="PF13749">
    <property type="entry name" value="HATPase_c_4"/>
    <property type="match status" value="1"/>
</dbReference>
<dbReference type="InterPro" id="IPR009351">
    <property type="entry name" value="AlkZ-like"/>
</dbReference>
<dbReference type="EMBL" id="CP020370">
    <property type="protein sequence ID" value="AUB82635.1"/>
    <property type="molecule type" value="Genomic_DNA"/>
</dbReference>
<keyword evidence="3" id="KW-1185">Reference proteome</keyword>
<dbReference type="InterPro" id="IPR038475">
    <property type="entry name" value="RecG_C_sf"/>
</dbReference>
<reference evidence="2 3" key="1">
    <citation type="submission" date="2017-03" db="EMBL/GenBank/DDBJ databases">
        <title>Complete genome sequence of Candidatus 'Thiodictyon syntrophicum' sp. nov. strain Cad16T, a photolithoautotroph purple sulfur bacterium isolated from an alpine meromictic lake.</title>
        <authorList>
            <person name="Luedin S.M."/>
            <person name="Pothier J.F."/>
            <person name="Danza F."/>
            <person name="Storelli N."/>
            <person name="Wittwer M."/>
            <person name="Tonolla M."/>
        </authorList>
    </citation>
    <scope>NUCLEOTIDE SEQUENCE [LARGE SCALE GENOMIC DNA]</scope>
    <source>
        <strain evidence="2 3">Cad16T</strain>
    </source>
</reference>
<proteinExistence type="predicted"/>
<dbReference type="Gene3D" id="3.30.565.60">
    <property type="match status" value="1"/>
</dbReference>
<dbReference type="AlphaFoldDB" id="A0A2K8UAQ2"/>
<evidence type="ECO:0000313" key="3">
    <source>
        <dbReference type="Proteomes" id="UP000232638"/>
    </source>
</evidence>
<accession>A0A2K8UAQ2</accession>
<evidence type="ECO:0000259" key="1">
    <source>
        <dbReference type="Pfam" id="PF04326"/>
    </source>
</evidence>
<protein>
    <submittedName>
        <fullName evidence="2">ATPase</fullName>
    </submittedName>
</protein>
<dbReference type="InterPro" id="IPR036390">
    <property type="entry name" value="WH_DNA-bd_sf"/>
</dbReference>
<dbReference type="PANTHER" id="PTHR30595">
    <property type="entry name" value="GLPR-RELATED TRANSCRIPTIONAL REPRESSOR"/>
    <property type="match status" value="1"/>
</dbReference>
<dbReference type="RefSeq" id="WP_100920355.1">
    <property type="nucleotide sequence ID" value="NZ_CP020370.1"/>
</dbReference>
<dbReference type="KEGG" id="tsy:THSYN_17925"/>
<dbReference type="Proteomes" id="UP000232638">
    <property type="component" value="Chromosome"/>
</dbReference>
<sequence length="553" mass="61434">MLDSDIPTAEALTVEFKSDQKRLPDKDLVLAAVCLANTDGGAIYLGVEDDGQPTGLHQDHHDLNGLAALIANRTIPPLSVRTVMMESAGLKIARIEIPRSTRLVATSDGTLQRRRLLADGKPQCVPFLPHEFASRESDLRLSDYSALPVAGADLDTLDPAERHRLRQAIERYRGDRSLLGLDDAELDGALGLTRTESGQRVPTVAGLLLIGRESAIRAHLPTHEAAFQVLDGTEVRVNDFYRWPLVRLFERVEEQFLARVSERELQVGLFRVPVPNVEPRAFREALVNALTHRDYSRLGAVQTRWQTETLSISSPGGFVEGVSLDNLLVVEPRPRNPLLADAFKRIGLAERTGRGVDLIYQGLLRYGRPPPSYLRSDPSSVSVDLNCAEADLNFLKLVLEQENQLGTGLPIESLLVLAELRHARRLDTPETAKLLQRDSAYGRAVLERLVEAGLLQAHGVRKGRTYTLSAAVYRQLGSPLDYVRQAGFDPLQQEEMVKRYVREHGNIRRSDVIRLCGLSPQQATRLLKRLNNNGFLEPHGEGKGTLYARGRNL</sequence>